<evidence type="ECO:0000313" key="3">
    <source>
        <dbReference type="Proteomes" id="UP000812966"/>
    </source>
</evidence>
<feature type="coiled-coil region" evidence="1">
    <location>
        <begin position="418"/>
        <end position="500"/>
    </location>
</feature>
<organism evidence="2 3">
    <name type="scientific">Filobasidium floriforme</name>
    <dbReference type="NCBI Taxonomy" id="5210"/>
    <lineage>
        <taxon>Eukaryota</taxon>
        <taxon>Fungi</taxon>
        <taxon>Dikarya</taxon>
        <taxon>Basidiomycota</taxon>
        <taxon>Agaricomycotina</taxon>
        <taxon>Tremellomycetes</taxon>
        <taxon>Filobasidiales</taxon>
        <taxon>Filobasidiaceae</taxon>
        <taxon>Filobasidium</taxon>
    </lineage>
</organism>
<dbReference type="EMBL" id="JABELV010000309">
    <property type="protein sequence ID" value="KAG7527378.1"/>
    <property type="molecule type" value="Genomic_DNA"/>
</dbReference>
<dbReference type="AlphaFoldDB" id="A0A8K0NK28"/>
<name>A0A8K0NK28_9TREE</name>
<accession>A0A8K0NK28</accession>
<comment type="caution">
    <text evidence="2">The sequence shown here is derived from an EMBL/GenBank/DDBJ whole genome shotgun (WGS) entry which is preliminary data.</text>
</comment>
<evidence type="ECO:0000313" key="2">
    <source>
        <dbReference type="EMBL" id="KAG7527378.1"/>
    </source>
</evidence>
<dbReference type="Proteomes" id="UP000812966">
    <property type="component" value="Unassembled WGS sequence"/>
</dbReference>
<gene>
    <name evidence="2" type="ORF">FFLO_06997</name>
</gene>
<reference evidence="2" key="1">
    <citation type="submission" date="2020-04" db="EMBL/GenBank/DDBJ databases">
        <title>Analysis of mating type loci in Filobasidium floriforme.</title>
        <authorList>
            <person name="Nowrousian M."/>
        </authorList>
    </citation>
    <scope>NUCLEOTIDE SEQUENCE</scope>
    <source>
        <strain evidence="2">CBS 6242</strain>
    </source>
</reference>
<proteinExistence type="predicted"/>
<sequence>MSTTLITPRDAIEGRQETPAETVFRACILDILAFLPRDMDYINCSMVSRAGFASALQMFHRYCTDTTLSELWTTGCDWDRFKSYAKGVWGLRVEKLNPGQQRLDLARWFRVLPNLKEIQFTNRQNLPEEADDYYLVDISDGSSGCWWRDTPFRSWNCISCKELYRFEGRTVTVEAERSQYKPFAEPTFDISHNREIEWLGFVEICGNQAWEGKQKHVHRHLFQAHEQQPREYGVAVKHLVALNLWGGYLTLDKLEKILEICPNLTELACTLNCRRVPDVRMYMNRLSTLLRNSKVVKFRGKVGGADLLVFARHLAVCPNLWLEGVLIWHDVTEIIEKSPVESARLSRVVLKPHLANGWLKKDQRINPVAVAQVIRAIFPPGTTVSIIESQPYSAESHGVLWMRHLHWIMKDRDHELKERDLELEKRDAKLKERDLELNNCKLELHNCKKDRDLQLKKHDLELNNCKLELNNCKKDRDLELKKHDLELKERDRRIQQLLQTNSRRHRKTCDNGDTELVENRKEGEPFQPRHRRLSCWISS</sequence>
<keyword evidence="3" id="KW-1185">Reference proteome</keyword>
<evidence type="ECO:0000256" key="1">
    <source>
        <dbReference type="SAM" id="Coils"/>
    </source>
</evidence>
<protein>
    <submittedName>
        <fullName evidence="2">Uncharacterized protein</fullName>
    </submittedName>
</protein>
<keyword evidence="1" id="KW-0175">Coiled coil</keyword>